<dbReference type="GO" id="GO:0005886">
    <property type="term" value="C:plasma membrane"/>
    <property type="evidence" value="ECO:0007669"/>
    <property type="project" value="UniProtKB-SubCell"/>
</dbReference>
<evidence type="ECO:0000256" key="2">
    <source>
        <dbReference type="ARBA" id="ARBA00022448"/>
    </source>
</evidence>
<evidence type="ECO:0000313" key="13">
    <source>
        <dbReference type="Proteomes" id="UP000813444"/>
    </source>
</evidence>
<evidence type="ECO:0000313" key="12">
    <source>
        <dbReference type="EMBL" id="KAH7302988.1"/>
    </source>
</evidence>
<keyword evidence="6" id="KW-0067">ATP-binding</keyword>
<dbReference type="FunFam" id="3.40.50.300:FF:000299">
    <property type="entry name" value="ABC transporter ATP-binding protein/permease"/>
    <property type="match status" value="1"/>
</dbReference>
<organism evidence="12 13">
    <name type="scientific">Stachybotrys elegans</name>
    <dbReference type="NCBI Taxonomy" id="80388"/>
    <lineage>
        <taxon>Eukaryota</taxon>
        <taxon>Fungi</taxon>
        <taxon>Dikarya</taxon>
        <taxon>Ascomycota</taxon>
        <taxon>Pezizomycotina</taxon>
        <taxon>Sordariomycetes</taxon>
        <taxon>Hypocreomycetidae</taxon>
        <taxon>Hypocreales</taxon>
        <taxon>Stachybotryaceae</taxon>
        <taxon>Stachybotrys</taxon>
    </lineage>
</organism>
<keyword evidence="2" id="KW-0813">Transport</keyword>
<protein>
    <submittedName>
        <fullName evidence="12">P-loop containing nucleoside triphosphate hydrolase protein</fullName>
    </submittedName>
</protein>
<dbReference type="PANTHER" id="PTHR24221:SF654">
    <property type="entry name" value="ATP-BINDING CASSETTE SUB-FAMILY B MEMBER 6"/>
    <property type="match status" value="1"/>
</dbReference>
<dbReference type="InterPro" id="IPR017871">
    <property type="entry name" value="ABC_transporter-like_CS"/>
</dbReference>
<keyword evidence="3" id="KW-1003">Cell membrane</keyword>
<name>A0A8K0SG86_9HYPO</name>
<dbReference type="SMART" id="SM00382">
    <property type="entry name" value="AAA"/>
    <property type="match status" value="1"/>
</dbReference>
<gene>
    <name evidence="12" type="ORF">B0I35DRAFT_365711</name>
</gene>
<sequence length="348" mass="38667">MFYIVDGASEWIVIAFESLALALVMNRIEARQSSVGDMFILLNLFSLVVSPLQFFINLFDGKRESLLNATRLRRIMELPCETTDGTKTLELSGRGCEVEFKNIVFSHRGAATTTLDGLNLHIRAGTRVGIIGSSGSGKSTLAGLIMGDYKVQSGELLIDGHNITDITRESIHANIARMNQAPHTLTRTVRENIQLGRMEATEQEVIEACRLAKIHDAINDKPHRYDTVMGKDGGPFSGGQCQRLCIARLLLQTNARLVVIDEGTSAIDPRTEAVVLENLKTRFKDKTMIFITHKMSTLRHLDSIVVLAPGGRIMEQGSHDELMAKRGEYYELRCMNEGLEPQPLLEIN</sequence>
<dbReference type="InterPro" id="IPR003439">
    <property type="entry name" value="ABC_transporter-like_ATP-bd"/>
</dbReference>
<evidence type="ECO:0000256" key="8">
    <source>
        <dbReference type="ARBA" id="ARBA00023136"/>
    </source>
</evidence>
<evidence type="ECO:0000256" key="4">
    <source>
        <dbReference type="ARBA" id="ARBA00022692"/>
    </source>
</evidence>
<dbReference type="GO" id="GO:0034040">
    <property type="term" value="F:ATPase-coupled lipid transmembrane transporter activity"/>
    <property type="evidence" value="ECO:0007669"/>
    <property type="project" value="TreeGrafter"/>
</dbReference>
<accession>A0A8K0SG86</accession>
<evidence type="ECO:0000256" key="1">
    <source>
        <dbReference type="ARBA" id="ARBA00004651"/>
    </source>
</evidence>
<evidence type="ECO:0000256" key="6">
    <source>
        <dbReference type="ARBA" id="ARBA00022840"/>
    </source>
</evidence>
<keyword evidence="13" id="KW-1185">Reference proteome</keyword>
<dbReference type="PROSITE" id="PS00211">
    <property type="entry name" value="ABC_TRANSPORTER_1"/>
    <property type="match status" value="1"/>
</dbReference>
<reference evidence="12" key="1">
    <citation type="journal article" date="2021" name="Nat. Commun.">
        <title>Genetic determinants of endophytism in the Arabidopsis root mycobiome.</title>
        <authorList>
            <person name="Mesny F."/>
            <person name="Miyauchi S."/>
            <person name="Thiergart T."/>
            <person name="Pickel B."/>
            <person name="Atanasova L."/>
            <person name="Karlsson M."/>
            <person name="Huettel B."/>
            <person name="Barry K.W."/>
            <person name="Haridas S."/>
            <person name="Chen C."/>
            <person name="Bauer D."/>
            <person name="Andreopoulos W."/>
            <person name="Pangilinan J."/>
            <person name="LaButti K."/>
            <person name="Riley R."/>
            <person name="Lipzen A."/>
            <person name="Clum A."/>
            <person name="Drula E."/>
            <person name="Henrissat B."/>
            <person name="Kohler A."/>
            <person name="Grigoriev I.V."/>
            <person name="Martin F.M."/>
            <person name="Hacquard S."/>
        </authorList>
    </citation>
    <scope>NUCLEOTIDE SEQUENCE</scope>
    <source>
        <strain evidence="12">MPI-CAGE-CH-0235</strain>
    </source>
</reference>
<dbReference type="GO" id="GO:0016887">
    <property type="term" value="F:ATP hydrolysis activity"/>
    <property type="evidence" value="ECO:0007669"/>
    <property type="project" value="InterPro"/>
</dbReference>
<dbReference type="Pfam" id="PF00005">
    <property type="entry name" value="ABC_tran"/>
    <property type="match status" value="1"/>
</dbReference>
<dbReference type="InterPro" id="IPR039421">
    <property type="entry name" value="Type_1_exporter"/>
</dbReference>
<comment type="caution">
    <text evidence="12">The sequence shown here is derived from an EMBL/GenBank/DDBJ whole genome shotgun (WGS) entry which is preliminary data.</text>
</comment>
<dbReference type="InterPro" id="IPR003593">
    <property type="entry name" value="AAA+_ATPase"/>
</dbReference>
<dbReference type="PROSITE" id="PS50893">
    <property type="entry name" value="ABC_TRANSPORTER_2"/>
    <property type="match status" value="1"/>
</dbReference>
<evidence type="ECO:0000256" key="9">
    <source>
        <dbReference type="ARBA" id="ARBA00024363"/>
    </source>
</evidence>
<dbReference type="InterPro" id="IPR036640">
    <property type="entry name" value="ABC1_TM_sf"/>
</dbReference>
<evidence type="ECO:0000256" key="10">
    <source>
        <dbReference type="SAM" id="Phobius"/>
    </source>
</evidence>
<dbReference type="InterPro" id="IPR027417">
    <property type="entry name" value="P-loop_NTPase"/>
</dbReference>
<dbReference type="EMBL" id="JAGPNK010000043">
    <property type="protein sequence ID" value="KAH7302988.1"/>
    <property type="molecule type" value="Genomic_DNA"/>
</dbReference>
<dbReference type="Gene3D" id="3.40.50.300">
    <property type="entry name" value="P-loop containing nucleotide triphosphate hydrolases"/>
    <property type="match status" value="1"/>
</dbReference>
<dbReference type="GO" id="GO:0005524">
    <property type="term" value="F:ATP binding"/>
    <property type="evidence" value="ECO:0007669"/>
    <property type="project" value="UniProtKB-KW"/>
</dbReference>
<evidence type="ECO:0000256" key="7">
    <source>
        <dbReference type="ARBA" id="ARBA00022989"/>
    </source>
</evidence>
<evidence type="ECO:0000256" key="5">
    <source>
        <dbReference type="ARBA" id="ARBA00022741"/>
    </source>
</evidence>
<evidence type="ECO:0000256" key="3">
    <source>
        <dbReference type="ARBA" id="ARBA00022475"/>
    </source>
</evidence>
<dbReference type="Proteomes" id="UP000813444">
    <property type="component" value="Unassembled WGS sequence"/>
</dbReference>
<dbReference type="Gene3D" id="1.20.1560.10">
    <property type="entry name" value="ABC transporter type 1, transmembrane domain"/>
    <property type="match status" value="1"/>
</dbReference>
<dbReference type="OrthoDB" id="6500128at2759"/>
<keyword evidence="7 10" id="KW-1133">Transmembrane helix</keyword>
<proteinExistence type="inferred from homology"/>
<dbReference type="PANTHER" id="PTHR24221">
    <property type="entry name" value="ATP-BINDING CASSETTE SUB-FAMILY B"/>
    <property type="match status" value="1"/>
</dbReference>
<evidence type="ECO:0000259" key="11">
    <source>
        <dbReference type="PROSITE" id="PS50893"/>
    </source>
</evidence>
<keyword evidence="5" id="KW-0547">Nucleotide-binding</keyword>
<feature type="transmembrane region" description="Helical" evidence="10">
    <location>
        <begin position="12"/>
        <end position="28"/>
    </location>
</feature>
<feature type="domain" description="ABC transporter" evidence="11">
    <location>
        <begin position="98"/>
        <end position="335"/>
    </location>
</feature>
<comment type="subcellular location">
    <subcellularLocation>
        <location evidence="1">Cell membrane</location>
        <topology evidence="1">Multi-pass membrane protein</topology>
    </subcellularLocation>
</comment>
<comment type="similarity">
    <text evidence="9">Belongs to the ABC transporter superfamily. ABCB family. Heavy Metal importer (TC 3.A.1.210) subfamily.</text>
</comment>
<keyword evidence="8 10" id="KW-0472">Membrane</keyword>
<feature type="transmembrane region" description="Helical" evidence="10">
    <location>
        <begin position="40"/>
        <end position="59"/>
    </location>
</feature>
<dbReference type="SUPFAM" id="SSF52540">
    <property type="entry name" value="P-loop containing nucleoside triphosphate hydrolases"/>
    <property type="match status" value="1"/>
</dbReference>
<keyword evidence="4 10" id="KW-0812">Transmembrane</keyword>
<dbReference type="AlphaFoldDB" id="A0A8K0SG86"/>
<keyword evidence="12" id="KW-0378">Hydrolase</keyword>